<evidence type="ECO:0000313" key="9">
    <source>
        <dbReference type="EMBL" id="CAH1402663.1"/>
    </source>
</evidence>
<keyword evidence="2 8" id="KW-0812">Transmembrane</keyword>
<protein>
    <recommendedName>
        <fullName evidence="11">Golgin-84</fullName>
    </recommendedName>
</protein>
<dbReference type="OrthoDB" id="248903at2759"/>
<dbReference type="PANTHER" id="PTHR13815">
    <property type="entry name" value="GOLGIN-84"/>
    <property type="match status" value="1"/>
</dbReference>
<evidence type="ECO:0000256" key="2">
    <source>
        <dbReference type="ARBA" id="ARBA00022692"/>
    </source>
</evidence>
<reference evidence="9" key="1">
    <citation type="submission" date="2022-01" db="EMBL/GenBank/DDBJ databases">
        <authorList>
            <person name="King R."/>
        </authorList>
    </citation>
    <scope>NUCLEOTIDE SEQUENCE</scope>
</reference>
<dbReference type="GO" id="GO:0031985">
    <property type="term" value="C:Golgi cisterna"/>
    <property type="evidence" value="ECO:0007669"/>
    <property type="project" value="TreeGrafter"/>
</dbReference>
<evidence type="ECO:0000256" key="8">
    <source>
        <dbReference type="SAM" id="Phobius"/>
    </source>
</evidence>
<sequence length="563" mass="64678">MSWINEIAGKAEDFLNKIDSGAATVLKKDKKKKKKIPVTQDVFVEENMHQEKYSPPVLKKVSPKHSNTVNLSEEINHVKPINEEDKLIQYLNNSSIDIDALQDVTKVQDTSTTQPKNTKINIDEIQKDTIVNLKNENEMLRNEVRSLSSEMSLLMNRTKSSEREMTLAKSLLSKKEGDSVVLEKEIASLKQRITNLENDNAELCNENMNLKKSLNKTGKDQLALESVEAKLSQCQLDAQHKEEALKGDIASLRIRVSELEQTLLKDRSENAKELSEANARVHEARKELEEYRTKAQWTLSEKEKLINELKKQNGNSNAESFVNLELQQSSEEKAKLIDELEDIRKKLENSRKAELEAERRLETVREEAVAALRSSQARLAEETARRLAAEEHSASHAEELHSVREELWRQVGSLNSRLKERERELTRLRKQLSERVVTRPEPELTAALVQKQETIEHLTVELSQLRLQLERVKASYGQDLNHSQALYVNDTDDAKAQLPSFMMHTPFDRSVKKAYSCVEALSRCIILRRHPFARIILFCYLVVLHLWLCLVLFFSTPDTKMQV</sequence>
<dbReference type="Proteomes" id="UP001152798">
    <property type="component" value="Chromosome 5"/>
</dbReference>
<keyword evidence="4" id="KW-0333">Golgi apparatus</keyword>
<name>A0A9P0HIK0_NEZVI</name>
<feature type="coiled-coil region" evidence="7">
    <location>
        <begin position="411"/>
        <end position="475"/>
    </location>
</feature>
<evidence type="ECO:0000256" key="6">
    <source>
        <dbReference type="ARBA" id="ARBA00023136"/>
    </source>
</evidence>
<evidence type="ECO:0000313" key="10">
    <source>
        <dbReference type="Proteomes" id="UP001152798"/>
    </source>
</evidence>
<dbReference type="Pfam" id="PF09787">
    <property type="entry name" value="Golgin_A5"/>
    <property type="match status" value="1"/>
</dbReference>
<evidence type="ECO:0000256" key="5">
    <source>
        <dbReference type="ARBA" id="ARBA00023054"/>
    </source>
</evidence>
<evidence type="ECO:0000256" key="3">
    <source>
        <dbReference type="ARBA" id="ARBA00022989"/>
    </source>
</evidence>
<accession>A0A9P0HIK0</accession>
<comment type="subcellular location">
    <subcellularLocation>
        <location evidence="1">Golgi apparatus membrane</location>
        <topology evidence="1">Single-pass type IV membrane protein</topology>
    </subcellularLocation>
</comment>
<feature type="coiled-coil region" evidence="7">
    <location>
        <begin position="123"/>
        <end position="367"/>
    </location>
</feature>
<dbReference type="PANTHER" id="PTHR13815:SF7">
    <property type="entry name" value="GOLGIN SUBFAMILY A MEMBER 5"/>
    <property type="match status" value="1"/>
</dbReference>
<feature type="transmembrane region" description="Helical" evidence="8">
    <location>
        <begin position="532"/>
        <end position="554"/>
    </location>
</feature>
<dbReference type="EMBL" id="OV725081">
    <property type="protein sequence ID" value="CAH1402663.1"/>
    <property type="molecule type" value="Genomic_DNA"/>
</dbReference>
<keyword evidence="6 8" id="KW-0472">Membrane</keyword>
<evidence type="ECO:0000256" key="7">
    <source>
        <dbReference type="SAM" id="Coils"/>
    </source>
</evidence>
<evidence type="ECO:0008006" key="11">
    <source>
        <dbReference type="Google" id="ProtNLM"/>
    </source>
</evidence>
<organism evidence="9 10">
    <name type="scientific">Nezara viridula</name>
    <name type="common">Southern green stink bug</name>
    <name type="synonym">Cimex viridulus</name>
    <dbReference type="NCBI Taxonomy" id="85310"/>
    <lineage>
        <taxon>Eukaryota</taxon>
        <taxon>Metazoa</taxon>
        <taxon>Ecdysozoa</taxon>
        <taxon>Arthropoda</taxon>
        <taxon>Hexapoda</taxon>
        <taxon>Insecta</taxon>
        <taxon>Pterygota</taxon>
        <taxon>Neoptera</taxon>
        <taxon>Paraneoptera</taxon>
        <taxon>Hemiptera</taxon>
        <taxon>Heteroptera</taxon>
        <taxon>Panheteroptera</taxon>
        <taxon>Pentatomomorpha</taxon>
        <taxon>Pentatomoidea</taxon>
        <taxon>Pentatomidae</taxon>
        <taxon>Pentatominae</taxon>
        <taxon>Nezara</taxon>
    </lineage>
</organism>
<evidence type="ECO:0000256" key="1">
    <source>
        <dbReference type="ARBA" id="ARBA00004409"/>
    </source>
</evidence>
<keyword evidence="3 8" id="KW-1133">Transmembrane helix</keyword>
<dbReference type="InterPro" id="IPR019177">
    <property type="entry name" value="Golgin_subfamily_A_member_5"/>
</dbReference>
<gene>
    <name evidence="9" type="ORF">NEZAVI_LOCUS11428</name>
</gene>
<dbReference type="GO" id="GO:0000301">
    <property type="term" value="P:retrograde transport, vesicle recycling within Golgi"/>
    <property type="evidence" value="ECO:0007669"/>
    <property type="project" value="TreeGrafter"/>
</dbReference>
<dbReference type="GO" id="GO:0007030">
    <property type="term" value="P:Golgi organization"/>
    <property type="evidence" value="ECO:0007669"/>
    <property type="project" value="InterPro"/>
</dbReference>
<evidence type="ECO:0000256" key="4">
    <source>
        <dbReference type="ARBA" id="ARBA00023034"/>
    </source>
</evidence>
<dbReference type="AlphaFoldDB" id="A0A9P0HIK0"/>
<proteinExistence type="predicted"/>
<keyword evidence="5 7" id="KW-0175">Coiled coil</keyword>
<dbReference type="GO" id="GO:0000139">
    <property type="term" value="C:Golgi membrane"/>
    <property type="evidence" value="ECO:0007669"/>
    <property type="project" value="UniProtKB-SubCell"/>
</dbReference>
<keyword evidence="10" id="KW-1185">Reference proteome</keyword>